<reference evidence="1 2" key="1">
    <citation type="journal article" date="2022" name="Hortic Res">
        <title>A haplotype resolved chromosomal level avocado genome allows analysis of novel avocado genes.</title>
        <authorList>
            <person name="Nath O."/>
            <person name="Fletcher S.J."/>
            <person name="Hayward A."/>
            <person name="Shaw L.M."/>
            <person name="Masouleh A.K."/>
            <person name="Furtado A."/>
            <person name="Henry R.J."/>
            <person name="Mitter N."/>
        </authorList>
    </citation>
    <scope>NUCLEOTIDE SEQUENCE [LARGE SCALE GENOMIC DNA]</scope>
    <source>
        <strain evidence="2">cv. Hass</strain>
    </source>
</reference>
<sequence>MVDRRVEVVGRLKSLEESAAPLISFLQNASLVQELRPDKQYNLQMLNDRFQIGPDQIEALYQYAKFQFECGNYSGAADYLYQYRALCTNNERSLSALWGKLAAEILMQNWDVALEELNRLKEIIDSKNFVSPLSQLQNRIWLMHWSLFIFFNHENGRNGIIDLFFQDRYMNAIQTNAHHLLRYVATAVVVNKRRRNMLKELIKVIQQEQHSYKDPITEFLECLYVNYDFDGAQRKLRECEDVILNDPFLGKRVEDSSFTTVPLRDEFLENARLFIFETYCRIHQCIDIGMLAEKLDMSYDEAERWIVNLVRNAKLDAKIDSKSGTVIMGPNHLNVYEQIMESTKQLSVRTYMLAKNVSESAPAAQTAR</sequence>
<evidence type="ECO:0000313" key="1">
    <source>
        <dbReference type="EMBL" id="KAJ8648739.1"/>
    </source>
</evidence>
<dbReference type="Proteomes" id="UP001234297">
    <property type="component" value="Chromosome 1"/>
</dbReference>
<gene>
    <name evidence="1" type="ORF">MRB53_001762</name>
</gene>
<keyword evidence="2" id="KW-1185">Reference proteome</keyword>
<name>A0ACC2MSU0_PERAE</name>
<accession>A0ACC2MSU0</accession>
<proteinExistence type="predicted"/>
<organism evidence="1 2">
    <name type="scientific">Persea americana</name>
    <name type="common">Avocado</name>
    <dbReference type="NCBI Taxonomy" id="3435"/>
    <lineage>
        <taxon>Eukaryota</taxon>
        <taxon>Viridiplantae</taxon>
        <taxon>Streptophyta</taxon>
        <taxon>Embryophyta</taxon>
        <taxon>Tracheophyta</taxon>
        <taxon>Spermatophyta</taxon>
        <taxon>Magnoliopsida</taxon>
        <taxon>Magnoliidae</taxon>
        <taxon>Laurales</taxon>
        <taxon>Lauraceae</taxon>
        <taxon>Persea</taxon>
    </lineage>
</organism>
<protein>
    <submittedName>
        <fullName evidence="1">Uncharacterized protein</fullName>
    </submittedName>
</protein>
<evidence type="ECO:0000313" key="2">
    <source>
        <dbReference type="Proteomes" id="UP001234297"/>
    </source>
</evidence>
<dbReference type="EMBL" id="CM056809">
    <property type="protein sequence ID" value="KAJ8648739.1"/>
    <property type="molecule type" value="Genomic_DNA"/>
</dbReference>
<comment type="caution">
    <text evidence="1">The sequence shown here is derived from an EMBL/GenBank/DDBJ whole genome shotgun (WGS) entry which is preliminary data.</text>
</comment>